<evidence type="ECO:0000256" key="1">
    <source>
        <dbReference type="ARBA" id="ARBA00023125"/>
    </source>
</evidence>
<reference evidence="4" key="1">
    <citation type="submission" date="2016-10" db="EMBL/GenBank/DDBJ databases">
        <authorList>
            <person name="Varghese N."/>
            <person name="Submissions S."/>
        </authorList>
    </citation>
    <scope>NUCLEOTIDE SEQUENCE [LARGE SCALE GENOMIC DNA]</scope>
    <source>
        <strain evidence="4">DSM 25811 / CCM 8410 / LMG 26954 / E90</strain>
    </source>
</reference>
<dbReference type="InterPro" id="IPR001647">
    <property type="entry name" value="HTH_TetR"/>
</dbReference>
<evidence type="ECO:0000313" key="3">
    <source>
        <dbReference type="EMBL" id="SDC06437.1"/>
    </source>
</evidence>
<feature type="domain" description="HTH tetR-type" evidence="2">
    <location>
        <begin position="12"/>
        <end position="49"/>
    </location>
</feature>
<sequence>MQKLLHSVGAILQKDGYKALKASNIAAHAKLDKKLIYNYFGSLGGLIDAYLKKNDFWKRTEFLATEKEPLTDLDADTIMSILKGQFEFLEHSVEMQNIILWELCEMNPLLQAILEEREQFGEQLLKLSDPYFKNTSVNFRAINALLVSAIYYIVLHSRYNTNTICGIHSTTRKGKEQLLGSIRQIIDWCYREAAEQQR</sequence>
<gene>
    <name evidence="3" type="ORF">SAMN04487894_101238</name>
</gene>
<name>A0A1G6IIU1_NIADE</name>
<evidence type="ECO:0000313" key="4">
    <source>
        <dbReference type="Proteomes" id="UP000198757"/>
    </source>
</evidence>
<dbReference type="GO" id="GO:0003677">
    <property type="term" value="F:DNA binding"/>
    <property type="evidence" value="ECO:0007669"/>
    <property type="project" value="UniProtKB-KW"/>
</dbReference>
<dbReference type="Pfam" id="PF00440">
    <property type="entry name" value="TetR_N"/>
    <property type="match status" value="1"/>
</dbReference>
<keyword evidence="4" id="KW-1185">Reference proteome</keyword>
<dbReference type="SUPFAM" id="SSF46689">
    <property type="entry name" value="Homeodomain-like"/>
    <property type="match status" value="1"/>
</dbReference>
<dbReference type="Gene3D" id="1.10.357.10">
    <property type="entry name" value="Tetracycline Repressor, domain 2"/>
    <property type="match status" value="1"/>
</dbReference>
<dbReference type="InterPro" id="IPR009057">
    <property type="entry name" value="Homeodomain-like_sf"/>
</dbReference>
<evidence type="ECO:0000259" key="2">
    <source>
        <dbReference type="Pfam" id="PF00440"/>
    </source>
</evidence>
<accession>A0A1G6IIU1</accession>
<protein>
    <submittedName>
        <fullName evidence="3">Transcriptional regulator, TetR family</fullName>
    </submittedName>
</protein>
<dbReference type="STRING" id="1285928.SAMN04487894_101238"/>
<keyword evidence="1" id="KW-0238">DNA-binding</keyword>
<dbReference type="Proteomes" id="UP000198757">
    <property type="component" value="Unassembled WGS sequence"/>
</dbReference>
<proteinExistence type="predicted"/>
<dbReference type="EMBL" id="FMZO01000001">
    <property type="protein sequence ID" value="SDC06437.1"/>
    <property type="molecule type" value="Genomic_DNA"/>
</dbReference>
<organism evidence="3 4">
    <name type="scientific">Niabella drilacis (strain DSM 25811 / CCM 8410 / CCUG 62505 / LMG 26954 / E90)</name>
    <dbReference type="NCBI Taxonomy" id="1285928"/>
    <lineage>
        <taxon>Bacteria</taxon>
        <taxon>Pseudomonadati</taxon>
        <taxon>Bacteroidota</taxon>
        <taxon>Chitinophagia</taxon>
        <taxon>Chitinophagales</taxon>
        <taxon>Chitinophagaceae</taxon>
        <taxon>Niabella</taxon>
    </lineage>
</organism>
<dbReference type="AlphaFoldDB" id="A0A1G6IIU1"/>